<dbReference type="Pfam" id="PF10537">
    <property type="entry name" value="WAC_Acf1_DNA_bd"/>
    <property type="match status" value="1"/>
</dbReference>
<reference evidence="8 9" key="1">
    <citation type="submission" date="2018-10" db="EMBL/GenBank/DDBJ databases">
        <title>Fifty Aureobasidium pullulans genomes reveal a recombining polyextremotolerant generalist.</title>
        <authorList>
            <person name="Gostincar C."/>
            <person name="Turk M."/>
            <person name="Zajc J."/>
            <person name="Gunde-Cimerman N."/>
        </authorList>
    </citation>
    <scope>NUCLEOTIDE SEQUENCE [LARGE SCALE GENOMIC DNA]</scope>
    <source>
        <strain evidence="8 9">EXF-3403</strain>
    </source>
</reference>
<evidence type="ECO:0000259" key="7">
    <source>
        <dbReference type="PROSITE" id="PS51136"/>
    </source>
</evidence>
<feature type="region of interest" description="Disordered" evidence="5">
    <location>
        <begin position="573"/>
        <end position="630"/>
    </location>
</feature>
<feature type="compositionally biased region" description="Basic and acidic residues" evidence="5">
    <location>
        <begin position="575"/>
        <end position="604"/>
    </location>
</feature>
<dbReference type="InterPro" id="IPR028941">
    <property type="entry name" value="WHIM2_dom"/>
</dbReference>
<dbReference type="PROSITE" id="PS50827">
    <property type="entry name" value="DDT"/>
    <property type="match status" value="1"/>
</dbReference>
<feature type="region of interest" description="Disordered" evidence="5">
    <location>
        <begin position="909"/>
        <end position="950"/>
    </location>
</feature>
<evidence type="ECO:0000256" key="2">
    <source>
        <dbReference type="ARBA" id="ARBA00023242"/>
    </source>
</evidence>
<dbReference type="PANTHER" id="PTHR32075">
    <property type="entry name" value="ISWI CHROMATIN-REMODELING COMPLEX SUBUNIT YPL216W-RELATED"/>
    <property type="match status" value="1"/>
</dbReference>
<evidence type="ECO:0000256" key="3">
    <source>
        <dbReference type="PROSITE-ProRule" id="PRU00475"/>
    </source>
</evidence>
<feature type="compositionally biased region" description="Basic residues" evidence="5">
    <location>
        <begin position="652"/>
        <end position="662"/>
    </location>
</feature>
<protein>
    <recommendedName>
        <fullName evidence="10">WAC domain-containing protein</fullName>
    </recommendedName>
</protein>
<keyword evidence="2 3" id="KW-0539">Nucleus</keyword>
<dbReference type="InterPro" id="IPR018501">
    <property type="entry name" value="DDT_dom"/>
</dbReference>
<dbReference type="GO" id="GO:0005634">
    <property type="term" value="C:nucleus"/>
    <property type="evidence" value="ECO:0007669"/>
    <property type="project" value="UniProtKB-SubCell"/>
</dbReference>
<feature type="compositionally biased region" description="Low complexity" evidence="5">
    <location>
        <begin position="931"/>
        <end position="941"/>
    </location>
</feature>
<dbReference type="GO" id="GO:0000781">
    <property type="term" value="C:chromosome, telomeric region"/>
    <property type="evidence" value="ECO:0007669"/>
    <property type="project" value="GOC"/>
</dbReference>
<evidence type="ECO:0008006" key="10">
    <source>
        <dbReference type="Google" id="ProtNLM"/>
    </source>
</evidence>
<evidence type="ECO:0000256" key="4">
    <source>
        <dbReference type="SAM" id="Coils"/>
    </source>
</evidence>
<dbReference type="Pfam" id="PF02791">
    <property type="entry name" value="DDT"/>
    <property type="match status" value="1"/>
</dbReference>
<feature type="compositionally biased region" description="Basic and acidic residues" evidence="5">
    <location>
        <begin position="909"/>
        <end position="919"/>
    </location>
</feature>
<evidence type="ECO:0000256" key="5">
    <source>
        <dbReference type="SAM" id="MobiDB-lite"/>
    </source>
</evidence>
<evidence type="ECO:0000313" key="8">
    <source>
        <dbReference type="EMBL" id="THZ85654.1"/>
    </source>
</evidence>
<dbReference type="GO" id="GO:0000785">
    <property type="term" value="C:chromatin"/>
    <property type="evidence" value="ECO:0007669"/>
    <property type="project" value="UniProtKB-ARBA"/>
</dbReference>
<comment type="subcellular location">
    <subcellularLocation>
        <location evidence="1 3">Nucleus</location>
    </subcellularLocation>
</comment>
<gene>
    <name evidence="8" type="ORF">D6C84_03109</name>
</gene>
<feature type="compositionally biased region" description="Acidic residues" evidence="5">
    <location>
        <begin position="416"/>
        <end position="427"/>
    </location>
</feature>
<feature type="compositionally biased region" description="Basic and acidic residues" evidence="5">
    <location>
        <begin position="663"/>
        <end position="687"/>
    </location>
</feature>
<feature type="domain" description="DDT" evidence="6">
    <location>
        <begin position="342"/>
        <end position="405"/>
    </location>
</feature>
<keyword evidence="4" id="KW-0175">Coiled coil</keyword>
<feature type="region of interest" description="Disordered" evidence="5">
    <location>
        <begin position="416"/>
        <end position="472"/>
    </location>
</feature>
<dbReference type="AlphaFoldDB" id="A0A4S9Y467"/>
<feature type="region of interest" description="Disordered" evidence="5">
    <location>
        <begin position="642"/>
        <end position="687"/>
    </location>
</feature>
<sequence>MVLYKRKPVTMIPVPTKVENNTEVWVMPKSGEVFTDYESYLSRFEFYNRKKFTDAVNGKSGLTYFAAIDSENNSCSDIDKIFPDALRDPILRKVQFSDISRIDELVSFVFDEFRNDFFPGEEVHVSLDSGDQYEGVIREKAKFPQLLNPDGSIQRAAFSRYFVKLNNELGDEALLDDKHIKRNRKLFTKQNLRSFLKSSIQRDMFTGAPWLVKEHLARQYRLPMEIPAHLAQRMQASPQPGMPRQPQGTSIFNKVNGRKGKNLTIGDFELDGSPQGYTTPPLNGSKFPGYQTTVKTEPQKTAPVPIKYPIEDLDVPARKTELVRPDLKFIAPQTPSEGDIRMEYVGPLLEIWNTLNVHSEVLTLDAFTFDDFLEAMKFSSDEVRCELLEEAHCAVLKTIVNAEGTLQVTLPDMIEDESSDEEMDESEPATPILDAPAHATRSRMSNISNIEPDESNGRSSRTPAEGRHRPHRTPELLASYGWVERLQARDFVNGGWQTIMAGLLHQLSLNPRQKSECDKVLSRLVPLDEDPNQESVRMNYNRLDINLRISALQLVTLLCVSTKTVRGYLEDMSEEQTRIRKDKLEHQKAKKESVAKLSDLETQKKILLPDNLPDSPKEEHPDPMDISMSHVDDTMDTMDLATSDAEEEGGRSLRRGNERKRKRDEDAAKREKQREEKKAKTNPKQSKEFTKLLKDIDKLKIEIAKREKEIATCDADLREANCQRTKVLGRDRFWNRYYWFERNGMPFTGLTDGSTGEYGYANGRIWVQGPDEMERLGFIDLSEDLQRTYVQDHGLSVPDRKAKEEGATSLRTANEWGYYDDPETIALLLSWFDDRGVREKALRKEMAAWQEPIIEQMRTLRTHLDSVNQEDADEEPVTRVSTRKKVYVDIEASSQRCLRWRNLAALDKNGHLHSEQPKPKEKKSKKEAKGVAKVVVKGKAATRQGTKYGK</sequence>
<proteinExistence type="predicted"/>
<organism evidence="8 9">
    <name type="scientific">Aureobasidium pullulans</name>
    <name type="common">Black yeast</name>
    <name type="synonym">Pullularia pullulans</name>
    <dbReference type="NCBI Taxonomy" id="5580"/>
    <lineage>
        <taxon>Eukaryota</taxon>
        <taxon>Fungi</taxon>
        <taxon>Dikarya</taxon>
        <taxon>Ascomycota</taxon>
        <taxon>Pezizomycotina</taxon>
        <taxon>Dothideomycetes</taxon>
        <taxon>Dothideomycetidae</taxon>
        <taxon>Dothideales</taxon>
        <taxon>Saccotheciaceae</taxon>
        <taxon>Aureobasidium</taxon>
    </lineage>
</organism>
<evidence type="ECO:0000313" key="9">
    <source>
        <dbReference type="Proteomes" id="UP000310039"/>
    </source>
</evidence>
<evidence type="ECO:0000259" key="6">
    <source>
        <dbReference type="PROSITE" id="PS50827"/>
    </source>
</evidence>
<dbReference type="EMBL" id="QZBT01000030">
    <property type="protein sequence ID" value="THZ85654.1"/>
    <property type="molecule type" value="Genomic_DNA"/>
</dbReference>
<dbReference type="PROSITE" id="PS51136">
    <property type="entry name" value="WAC"/>
    <property type="match status" value="1"/>
</dbReference>
<accession>A0A4S9Y467</accession>
<dbReference type="Proteomes" id="UP000310039">
    <property type="component" value="Unassembled WGS sequence"/>
</dbReference>
<dbReference type="InterPro" id="IPR013136">
    <property type="entry name" value="WSTF_Acf1_Cbp146"/>
</dbReference>
<feature type="coiled-coil region" evidence="4">
    <location>
        <begin position="689"/>
        <end position="716"/>
    </location>
</feature>
<evidence type="ECO:0000256" key="1">
    <source>
        <dbReference type="ARBA" id="ARBA00004123"/>
    </source>
</evidence>
<dbReference type="Pfam" id="PF15613">
    <property type="entry name" value="WSD"/>
    <property type="match status" value="1"/>
</dbReference>
<name>A0A4S9Y467_AURPU</name>
<comment type="caution">
    <text evidence="8">The sequence shown here is derived from an EMBL/GenBank/DDBJ whole genome shotgun (WGS) entry which is preliminary data.</text>
</comment>
<feature type="domain" description="WAC" evidence="7">
    <location>
        <begin position="22"/>
        <end position="129"/>
    </location>
</feature>
<dbReference type="GO" id="GO:0031509">
    <property type="term" value="P:subtelomeric heterochromatin formation"/>
    <property type="evidence" value="ECO:0007669"/>
    <property type="project" value="TreeGrafter"/>
</dbReference>
<dbReference type="PANTHER" id="PTHR32075:SF6">
    <property type="entry name" value="ISWI CHROMATIN-REMODELING COMPLEX SUBUNIT YPL216W-RELATED"/>
    <property type="match status" value="1"/>
</dbReference>
<dbReference type="SMART" id="SM00571">
    <property type="entry name" value="DDT"/>
    <property type="match status" value="1"/>
</dbReference>